<dbReference type="RefSeq" id="WP_129086589.1">
    <property type="nucleotide sequence ID" value="NZ_CP053836.1"/>
</dbReference>
<protein>
    <recommendedName>
        <fullName evidence="3">Porin</fullName>
    </recommendedName>
</protein>
<accession>A0A4V1M0S7</accession>
<sequence>MKRFTNIILSVAVCASLANAEKIKHVFEPEKDTSGFDKVEFNFNGDLTFTYQGLSDNYGDPIKSGLSLPTANLDINAKIMSGFNVKLETMLSSHHHHETFVKGGYASMDNLDFVYKGFAKDFMDHATIKVGVNDINYGDYHFRRTDNADVFRNPFVNNMGVEAYMQAGFVELMYRLPSIDSFFVTGVTNGEVNPDDVSAGNGKGAYSYYGKFGYDSQLSENTRLRVSQSGFIVRNTSKNRLYMGDKAGNIPTKVFAFSTDSNPNGEFNAVWDPVSGYKDLTAGMTNIFFKHNGTEFFGLVEYVDGKNQTDQDFNMLHYSGEVIQRFGGDEFYAAARYENATVERDGDSADDELTQYQLALGWFLSKNAMMKLEYIKQERENIAKYGKDIKFDGFMFSAALSF</sequence>
<dbReference type="AlphaFoldDB" id="A0A4V1M0S7"/>
<dbReference type="InterPro" id="IPR023614">
    <property type="entry name" value="Porin_dom_sf"/>
</dbReference>
<dbReference type="OrthoDB" id="638836at2"/>
<name>A0A4V1M0S7_9BACT</name>
<dbReference type="SUPFAM" id="SSF56935">
    <property type="entry name" value="Porins"/>
    <property type="match status" value="1"/>
</dbReference>
<dbReference type="Proteomes" id="UP000289758">
    <property type="component" value="Unassembled WGS sequence"/>
</dbReference>
<reference evidence="1 2" key="1">
    <citation type="submission" date="2017-10" db="EMBL/GenBank/DDBJ databases">
        <title>Genomics of the genus Arcobacter.</title>
        <authorList>
            <person name="Perez-Cataluna A."/>
            <person name="Figueras M.J."/>
        </authorList>
    </citation>
    <scope>NUCLEOTIDE SEQUENCE [LARGE SCALE GENOMIC DNA]</scope>
    <source>
        <strain evidence="1 2">CECT 8441</strain>
    </source>
</reference>
<keyword evidence="2" id="KW-1185">Reference proteome</keyword>
<dbReference type="Gene3D" id="2.40.160.10">
    <property type="entry name" value="Porin"/>
    <property type="match status" value="1"/>
</dbReference>
<evidence type="ECO:0008006" key="3">
    <source>
        <dbReference type="Google" id="ProtNLM"/>
    </source>
</evidence>
<evidence type="ECO:0000313" key="2">
    <source>
        <dbReference type="Proteomes" id="UP000289758"/>
    </source>
</evidence>
<organism evidence="1 2">
    <name type="scientific">Halarcobacter ebronensis</name>
    <dbReference type="NCBI Taxonomy" id="1462615"/>
    <lineage>
        <taxon>Bacteria</taxon>
        <taxon>Pseudomonadati</taxon>
        <taxon>Campylobacterota</taxon>
        <taxon>Epsilonproteobacteria</taxon>
        <taxon>Campylobacterales</taxon>
        <taxon>Arcobacteraceae</taxon>
        <taxon>Halarcobacter</taxon>
    </lineage>
</organism>
<comment type="caution">
    <text evidence="1">The sequence shown here is derived from an EMBL/GenBank/DDBJ whole genome shotgun (WGS) entry which is preliminary data.</text>
</comment>
<gene>
    <name evidence="1" type="ORF">CRV07_04495</name>
</gene>
<evidence type="ECO:0000313" key="1">
    <source>
        <dbReference type="EMBL" id="RXK07725.1"/>
    </source>
</evidence>
<proteinExistence type="predicted"/>
<dbReference type="EMBL" id="PDKK01000002">
    <property type="protein sequence ID" value="RXK07725.1"/>
    <property type="molecule type" value="Genomic_DNA"/>
</dbReference>